<reference evidence="1" key="1">
    <citation type="submission" date="2021-05" db="EMBL/GenBank/DDBJ databases">
        <authorList>
            <person name="Pietrasiak N."/>
            <person name="Ward R."/>
            <person name="Stajich J.E."/>
            <person name="Kurbessoian T."/>
        </authorList>
    </citation>
    <scope>NUCLEOTIDE SEQUENCE</scope>
    <source>
        <strain evidence="1">CPER-KK1</strain>
    </source>
</reference>
<dbReference type="SUPFAM" id="SSF53474">
    <property type="entry name" value="alpha/beta-Hydrolases"/>
    <property type="match status" value="1"/>
</dbReference>
<evidence type="ECO:0000313" key="2">
    <source>
        <dbReference type="Proteomes" id="UP000753908"/>
    </source>
</evidence>
<reference evidence="1" key="2">
    <citation type="journal article" date="2022" name="Microbiol. Resour. Announc.">
        <title>Metagenome Sequencing to Explore Phylogenomics of Terrestrial Cyanobacteria.</title>
        <authorList>
            <person name="Ward R.D."/>
            <person name="Stajich J.E."/>
            <person name="Johansen J.R."/>
            <person name="Huntemann M."/>
            <person name="Clum A."/>
            <person name="Foster B."/>
            <person name="Foster B."/>
            <person name="Roux S."/>
            <person name="Palaniappan K."/>
            <person name="Varghese N."/>
            <person name="Mukherjee S."/>
            <person name="Reddy T.B.K."/>
            <person name="Daum C."/>
            <person name="Copeland A."/>
            <person name="Chen I.A."/>
            <person name="Ivanova N.N."/>
            <person name="Kyrpides N.C."/>
            <person name="Shapiro N."/>
            <person name="Eloe-Fadrosh E.A."/>
            <person name="Pietrasiak N."/>
        </authorList>
    </citation>
    <scope>NUCLEOTIDE SEQUENCE</scope>
    <source>
        <strain evidence="1">CPER-KK1</strain>
    </source>
</reference>
<dbReference type="Proteomes" id="UP000753908">
    <property type="component" value="Unassembled WGS sequence"/>
</dbReference>
<protein>
    <recommendedName>
        <fullName evidence="3">Chemotaxis protein</fullName>
    </recommendedName>
</protein>
<name>A0A951UAI8_9CYAN</name>
<evidence type="ECO:0008006" key="3">
    <source>
        <dbReference type="Google" id="ProtNLM"/>
    </source>
</evidence>
<proteinExistence type="predicted"/>
<dbReference type="InterPro" id="IPR029058">
    <property type="entry name" value="AB_hydrolase_fold"/>
</dbReference>
<dbReference type="AlphaFoldDB" id="A0A951UAI8"/>
<organism evidence="1 2">
    <name type="scientific">Symplocastrum torsivum CPER-KK1</name>
    <dbReference type="NCBI Taxonomy" id="450513"/>
    <lineage>
        <taxon>Bacteria</taxon>
        <taxon>Bacillati</taxon>
        <taxon>Cyanobacteriota</taxon>
        <taxon>Cyanophyceae</taxon>
        <taxon>Oscillatoriophycideae</taxon>
        <taxon>Oscillatoriales</taxon>
        <taxon>Microcoleaceae</taxon>
        <taxon>Symplocastrum</taxon>
    </lineage>
</organism>
<accession>A0A951UAI8</accession>
<gene>
    <name evidence="1" type="ORF">KME25_16035</name>
</gene>
<dbReference type="EMBL" id="JAHHIF010000019">
    <property type="protein sequence ID" value="MBW4545937.1"/>
    <property type="molecule type" value="Genomic_DNA"/>
</dbReference>
<comment type="caution">
    <text evidence="1">The sequence shown here is derived from an EMBL/GenBank/DDBJ whole genome shotgun (WGS) entry which is preliminary data.</text>
</comment>
<evidence type="ECO:0000313" key="1">
    <source>
        <dbReference type="EMBL" id="MBW4545937.1"/>
    </source>
</evidence>
<sequence length="289" mass="32958">MSQKITVAIIHGIGTANEDFVDETKPDKFAGGIAKPLKSRFAALMGETLEDTDSKLKIKPVYWAPILQRPQNELWDRLEVKNLSSFFKLREFVFHSLADSIGYQITPSKRNIYDQVHEKFAETLQELAKDGDEKAPLCIIAHSLGSVIASNYIWDLQNKKANIEIGNTSLEKGETFALFYTFGSQIALWRLRYDDFGTPITVPSPELSKHYQNLKGEWLNFYDRDDVLGYPIKNINEEYKKVVTRDIEVKSGNFPSEWTPLSHNGYWTDSEVVEPIAQGLVNAWKSAYL</sequence>